<gene>
    <name evidence="2" type="ORF">M0H32_01185</name>
</gene>
<protein>
    <submittedName>
        <fullName evidence="2">DUF4166 domain-containing protein</fullName>
    </submittedName>
</protein>
<accession>A0ABT0GMW5</accession>
<dbReference type="InterPro" id="IPR025311">
    <property type="entry name" value="DUF4166"/>
</dbReference>
<dbReference type="RefSeq" id="WP_248149672.1">
    <property type="nucleotide sequence ID" value="NZ_JALNMJ010000001.1"/>
</dbReference>
<name>A0ABT0GMW5_9HYPH</name>
<proteinExistence type="predicted"/>
<evidence type="ECO:0000313" key="3">
    <source>
        <dbReference type="Proteomes" id="UP001431221"/>
    </source>
</evidence>
<evidence type="ECO:0000313" key="2">
    <source>
        <dbReference type="EMBL" id="MCK7610758.1"/>
    </source>
</evidence>
<comment type="caution">
    <text evidence="2">The sequence shown here is derived from an EMBL/GenBank/DDBJ whole genome shotgun (WGS) entry which is preliminary data.</text>
</comment>
<dbReference type="EMBL" id="JALNMJ010000001">
    <property type="protein sequence ID" value="MCK7610758.1"/>
    <property type="molecule type" value="Genomic_DNA"/>
</dbReference>
<feature type="domain" description="DUF4166" evidence="1">
    <location>
        <begin position="18"/>
        <end position="174"/>
    </location>
</feature>
<dbReference type="Pfam" id="PF13761">
    <property type="entry name" value="DUF4166"/>
    <property type="match status" value="1"/>
</dbReference>
<dbReference type="Proteomes" id="UP001431221">
    <property type="component" value="Unassembled WGS sequence"/>
</dbReference>
<evidence type="ECO:0000259" key="1">
    <source>
        <dbReference type="Pfam" id="PF13761"/>
    </source>
</evidence>
<sequence length="183" mass="20299">MTRTLYQSILGADFDQVPREIREMHSFARVARGKADVSRGETMAAGLICSLARLPEASKDVVVETTFAPIDGGERWTRRFDGQPFQTDMIAGTDEAFPCMVERLGPFTFKMRVTASEEGIDLAPEKVFLGPLPVPMVLAPTAIGHERVRDGRYRFSVEVTFPLIGKVFGYDGWLEPAELVAET</sequence>
<reference evidence="2" key="1">
    <citation type="submission" date="2022-04" db="EMBL/GenBank/DDBJ databases">
        <title>Roseibium sp. CAU 1639 isolated from mud.</title>
        <authorList>
            <person name="Kim W."/>
        </authorList>
    </citation>
    <scope>NUCLEOTIDE SEQUENCE</scope>
    <source>
        <strain evidence="2">CAU 1639</strain>
    </source>
</reference>
<keyword evidence="3" id="KW-1185">Reference proteome</keyword>
<organism evidence="2 3">
    <name type="scientific">Roseibium sediminicola</name>
    <dbReference type="NCBI Taxonomy" id="2933272"/>
    <lineage>
        <taxon>Bacteria</taxon>
        <taxon>Pseudomonadati</taxon>
        <taxon>Pseudomonadota</taxon>
        <taxon>Alphaproteobacteria</taxon>
        <taxon>Hyphomicrobiales</taxon>
        <taxon>Stappiaceae</taxon>
        <taxon>Roseibium</taxon>
    </lineage>
</organism>